<accession>A0A812J916</accession>
<feature type="compositionally biased region" description="Polar residues" evidence="1">
    <location>
        <begin position="2085"/>
        <end position="2101"/>
    </location>
</feature>
<dbReference type="Proteomes" id="UP000601435">
    <property type="component" value="Unassembled WGS sequence"/>
</dbReference>
<reference evidence="3" key="1">
    <citation type="submission" date="2021-02" db="EMBL/GenBank/DDBJ databases">
        <authorList>
            <person name="Dougan E. K."/>
            <person name="Rhodes N."/>
            <person name="Thang M."/>
            <person name="Chan C."/>
        </authorList>
    </citation>
    <scope>NUCLEOTIDE SEQUENCE</scope>
</reference>
<feature type="region of interest" description="Disordered" evidence="1">
    <location>
        <begin position="1"/>
        <end position="26"/>
    </location>
</feature>
<dbReference type="InterPro" id="IPR050228">
    <property type="entry name" value="Carboxylesterase_BioH"/>
</dbReference>
<dbReference type="EMBL" id="CAJNJA010005843">
    <property type="protein sequence ID" value="CAE7199873.1"/>
    <property type="molecule type" value="Genomic_DNA"/>
</dbReference>
<feature type="compositionally biased region" description="Basic and acidic residues" evidence="1">
    <location>
        <begin position="1"/>
        <end position="10"/>
    </location>
</feature>
<feature type="region of interest" description="Disordered" evidence="1">
    <location>
        <begin position="228"/>
        <end position="309"/>
    </location>
</feature>
<sequence length="3633" mass="394267">MAPKPADKSNPKTPGKGKSKGGDMPQASKIEFALPSAMVTCLQAITSRSTQDLWTSPTAVPTDLSVEQQAQRRASAVGKLSKRINGNLRAKEELRTALQTWMSTIGLHLAGLAQRVRALGDKVDVDLAEACREMQEALAAQPSLATSEQVATAIDAIGKPIWSLPQEQETLRLAASLRAFSVVEVPARGADVPSEVSFGAAGLGPFGSADSVMSGDGAEAQMLEGGENGRLFHTGDAPSAREMAPASAAPAREVHTAAPEGVASRAKRWRRRDGADASRPSKSPRREVLAGAPWPASATGTTPDALHRQPRTQLLEVEEPVRPTADAGLTWELAWQQVLQFALEHGTAMVGEVIRDPQQDTVLPLQDQSPEDRTDLLSAAEDLWMVLQAAAGLADAAVVPSLCVRLQELLNRVRQCPSALSGIRQGTLLMAQITVGNLLDPYSFAPTTAQEWLFPAANAEHGALARGHIATMPSASQAMYQTMAFRTYFRRLAALAQASLISGVQIWQQSFIQGQPVFTTNSVPPVQDVRDLQPVRMHGQLLHRMICSAFGLVDSEWCLRRLVEALPSLPPEQYVLSPVILSWDQVLVPVDLRPLGGQVRLQLTNRCVACGEVAARAMQTQHLGPCPVTLCRTSQGWFHPTARLLLLPFGDAFQVWPMHQAPTTELRSLADNEDRAPTLEDRFSTSLSLPSTGELAYHDLSGANAVILHMHGHTYACVPSYADHLTSRSAALDAVAADLQIQPAGRLCFARLLPPLDRMPAIQYVAAYCCDGEVMGVVDLRPSNGGVYVVAVPEGATPAERISVAINMHGEPAANSPIAASLAQGHLQVLHREHVVDPFAPLNAAQPAPIVVLRRRSNLAAGYRDPSLPLEDSGTDSYEVPLFYSPEPEEVSAAASSASGWIGPLLGCLSVSVAPRPCLLPLLVAAALAVRDLAPSEPLSSHVEGRPWTFVQQHPSLASFEEHATLGRSLSALDARNTLSLTFDMNAGLPEFRICVWSPAEQRCFFVAGSAQPHVLRERLFETKVVMQRHDCVPWDPLPFDRGIHYVATNSDAAVVTVIADTGKEYFCLDVPRRHFGASFLQALQLLCPQRCFRISENVRTPVRNGDVIRVFDDQLSACGTPQFYVPRFSLPPVLEAGTQMVYVVSADMGTIRLKIPLGVEVGVIERALVVWLGRQRCLGTRLHKLDLDVAVPVYCLPRRGRSTLAVGLIDLADPVMDTIVHVVDSAGLAELDCEVLREPWRPASLFWNDVLEREPVCIACWSASDTASGGKYPVRLVTLGLDICRALGSGWQPPAASMVPEYDLVVAAEHLGIQWGHAQVGKGKPASTQTAASYWPMQASPLFSSAMPVPRRADGCSFDDRHGAEGTLFHLECPQMQVRCTIPCVAGRHIWAIRMGNWVRAACTTTLGWDEVLDVAGLSYWDLPGTSIHGPHQVWTWPEDVLSLSGQCGHVMHSGSDPCLECLYSADPRPQPVPPEHSAGFRPLGSTWIPLLLSCFAARRLGCHWIVFIFVLPAGWATGSSGSSDTPSVLHSPSSSEGLAGMENSTPGCIPAWCHELSCQSTHFTVDAVSLAEYFLQHSPTELVRVQLWVPFQGPSLFDFLRDEPAEVLHSKLLAAGHDPTRRVLYVAFDTQSTVVDLLSVPPASGRWWMVRDGISRELLRPVTTWVEANRRAVVTLNSHGQVASLVATPETAALYNLPQGAKGVTATPLTRVYGHLTALGLVLFEASIGTVSGLAPRPLPLLGALLLTMLPSHAMMQGQVVPARNQAHWHTAQDLPRQMRVWTHTLAAPVVVPYAAEPNPARLSAAVAATHRGVRGDGVFDWTVPRQHGDAAHIIHYPAGLCPPFVFWLVHYRGRGSVICATPGNIDWPYLAREAAEAFASSSFMQGSFGIQHNGRVFAYGSELAAPPHGTILHLVRTGVRSSANTASSVWDAPAELPWIPQFEYNLCLGPGGEAPIQDGSLEHRSAPCSGDELQASLSYMQHLLGGLEQSVERCQAVAVALEAQQTQRDSVPYFNGEQPEPADSAAWGLQAPGMLPRLGMLAALGFLGGGHIWLLFPGLLAVAPTIVKADASDDEVPDGPTEPSSPDLTELQAPTPTGNVEHGVEPSVGIIQRPSDSSLASTSAPLRGEIEPQLDIFDAHTVARLQRTVAACLSEVDVEDPTTPFIPAGCPFTIHNPFTCRSQCKIMSELIQSPQALRAVLSDFSARRGWQPLVSLQPQPDARSIHLIPAAANPDLAAVVLRTGSALQPICLARTWQGNPYRRIVLNGRHGRLREPYSISRGSGGAVAFRDGDCMHADMGPFGPPPPTPARSDGHRLSITVGVIAVMRFLLPGRFALLCLALLATSPAAVQLVPPAPDGVSSARYSVSHYPWREAVEQQHLNRVCRDKGCRISLLCPWRGPQGLYHTTSQATLHDVWHHYEESGRPQELMPVWPGLTADRLWFVPRAHIAGALVCVVAHQDTRIQALVIPTRSSPARLLQTIRYMTGWAVDSIGLPPGLHTQVDRVADASCLLRDGDVLDALSSPDQRRPYLIRSPSDLKSNVLWTQHMTLQQPTFIRIWTPRIRPSILLCIAVGEHWEPEKMSFTGEFRHNHPGRWVPVPWAPCRLPHFVQAAEEEDCANILFEEPCGVHCVTLDRRVTPYDITLGTPEHSRGVRVLGNLHIGTHAPLDLRDGDIVVTHLLARAEDSAWPDLRNSVSGVTSNWNIRFAACLLLPTNRLSCLAAMVVVHRDSGNWAVGYLPVGGDHIDHFTIILPLPPAHEYMLAQGATSGLQVLGPPSLRRVGGYEVLGTRGPGIAKPFLHWIPDGSLWSPKWLQFSVDGRPLSQGRWVPTAFLPEYEVGFVEQPDPLAVHVLLYQPYDPTATSCRRLLLEPSAERTALNRVSEEWQLRPDLQARVSVPWPRNGDVMVPRIQHTALQASLLSAGLTGFAYKSGPCLLWISCFLSLSVGALADKGHSVAEEILPTAPSLEHIPSLLSIAVFAVSGRFCTIGLLPFAAAMVMPTAEQQQTPPVSIGKFPWRDPPQYRVCGDSVFPGARARLLSPFRGDGDEVEVSADTSIDDLRISLTGAEPYWHGDIMPVWPSMWPQTSVYVPIPTGGDLVCIAVVSPEWQLAVLTPRRADLDWLLAYLRRITPGPILSLHPPLAACPDEASQAIDWRSGDVLLAFQCGSTAVAYELPVFLSPAHVRHAAIWNYDFVVQCEVPLLMWRVGRRPAATTMPPPARWVASEQTFTGRFGTKYPGRWAPVPWAHTEHVALCQSADSPDHCNIIFETCENLHLSGECLTVSTSSSKYSLSQLTGVNADSLTLLGQGVDTADFPPLRDGDVIFHDAEGETGRTCRNSARPVLAVLVCGLSKWACPVALVGSWWPLVELWIGSSLPTLLLVHGSAAAFSQYLPLVEPLVEKMGYGIVTFDWYGCGGSDKPDSWSAYSFDELLADLKEVWKLAAACGTGPHFVAGHSFGTHLVIRLVASLALETETKPISGLVLLGGARQFPEGHPIFRLPVFLLSQFQHGMTDAFLKMALADSCDPELRKQEEDACNANPMYMCKAYYRQVRNATDVELNACVDMPALVIRGEQDGIISAEDAKALVATLPKSKGVEVQGAGHAPMLEAPSEVAELVVEFVKTVMEG</sequence>
<dbReference type="OrthoDB" id="428974at2759"/>
<proteinExistence type="predicted"/>
<evidence type="ECO:0000259" key="2">
    <source>
        <dbReference type="Pfam" id="PF00561"/>
    </source>
</evidence>
<feature type="domain" description="AB hydrolase-1" evidence="2">
    <location>
        <begin position="3382"/>
        <end position="3616"/>
    </location>
</feature>
<feature type="region of interest" description="Disordered" evidence="1">
    <location>
        <begin position="2074"/>
        <end position="2103"/>
    </location>
</feature>
<evidence type="ECO:0000313" key="4">
    <source>
        <dbReference type="Proteomes" id="UP000601435"/>
    </source>
</evidence>
<dbReference type="Gene3D" id="3.40.50.1820">
    <property type="entry name" value="alpha/beta hydrolase"/>
    <property type="match status" value="1"/>
</dbReference>
<protein>
    <submittedName>
        <fullName evidence="3">ABHD8 protein</fullName>
    </submittedName>
</protein>
<dbReference type="InterPro" id="IPR000073">
    <property type="entry name" value="AB_hydrolase_1"/>
</dbReference>
<keyword evidence="4" id="KW-1185">Reference proteome</keyword>
<comment type="caution">
    <text evidence="3">The sequence shown here is derived from an EMBL/GenBank/DDBJ whole genome shotgun (WGS) entry which is preliminary data.</text>
</comment>
<dbReference type="PANTHER" id="PTHR43194:SF5">
    <property type="entry name" value="PIMELOYL-[ACYL-CARRIER PROTEIN] METHYL ESTER ESTERASE"/>
    <property type="match status" value="1"/>
</dbReference>
<dbReference type="Pfam" id="PF00561">
    <property type="entry name" value="Abhydrolase_1"/>
    <property type="match status" value="1"/>
</dbReference>
<feature type="compositionally biased region" description="Low complexity" evidence="1">
    <location>
        <begin position="237"/>
        <end position="251"/>
    </location>
</feature>
<name>A0A812J916_9DINO</name>
<evidence type="ECO:0000313" key="3">
    <source>
        <dbReference type="EMBL" id="CAE7199873.1"/>
    </source>
</evidence>
<gene>
    <name evidence="3" type="primary">ABHD8</name>
    <name evidence="3" type="ORF">SNEC2469_LOCUS1515</name>
</gene>
<evidence type="ECO:0000256" key="1">
    <source>
        <dbReference type="SAM" id="MobiDB-lite"/>
    </source>
</evidence>
<dbReference type="InterPro" id="IPR029058">
    <property type="entry name" value="AB_hydrolase_fold"/>
</dbReference>
<organism evidence="3 4">
    <name type="scientific">Symbiodinium necroappetens</name>
    <dbReference type="NCBI Taxonomy" id="1628268"/>
    <lineage>
        <taxon>Eukaryota</taxon>
        <taxon>Sar</taxon>
        <taxon>Alveolata</taxon>
        <taxon>Dinophyceae</taxon>
        <taxon>Suessiales</taxon>
        <taxon>Symbiodiniaceae</taxon>
        <taxon>Symbiodinium</taxon>
    </lineage>
</organism>
<dbReference type="PANTHER" id="PTHR43194">
    <property type="entry name" value="HYDROLASE ALPHA/BETA FOLD FAMILY"/>
    <property type="match status" value="1"/>
</dbReference>
<dbReference type="SUPFAM" id="SSF53474">
    <property type="entry name" value="alpha/beta-Hydrolases"/>
    <property type="match status" value="1"/>
</dbReference>